<dbReference type="InterPro" id="IPR008927">
    <property type="entry name" value="6-PGluconate_DH-like_C_sf"/>
</dbReference>
<dbReference type="FunFam" id="3.40.50.720:FF:000009">
    <property type="entry name" value="Fatty oxidation complex, alpha subunit"/>
    <property type="match status" value="1"/>
</dbReference>
<gene>
    <name evidence="8" type="ORF">VC34_21635</name>
</gene>
<dbReference type="InterPro" id="IPR013328">
    <property type="entry name" value="6PGD_dom2"/>
</dbReference>
<dbReference type="InterPro" id="IPR006180">
    <property type="entry name" value="3-OHacyl-CoA_DH_CS"/>
</dbReference>
<evidence type="ECO:0000256" key="4">
    <source>
        <dbReference type="PIRSR" id="PIRSR000105-1"/>
    </source>
</evidence>
<dbReference type="GO" id="GO:0006631">
    <property type="term" value="P:fatty acid metabolic process"/>
    <property type="evidence" value="ECO:0007669"/>
    <property type="project" value="InterPro"/>
</dbReference>
<dbReference type="PATRIC" id="fig|294.131.peg.3227"/>
<feature type="site" description="Important for catalytic activity" evidence="4">
    <location>
        <position position="140"/>
    </location>
</feature>
<dbReference type="Gene3D" id="1.10.1040.10">
    <property type="entry name" value="N-(1-d-carboxylethyl)-l-norvaline Dehydrogenase, domain 2"/>
    <property type="match status" value="1"/>
</dbReference>
<sequence>MNLQNIGVIGAGTMGNGIAQVCALAGFNVTLLDISESALQKALATVSKNLDRQVAKETLTQEQKLAALDKIRTSTDYTNLQNVQLVIEAATENLELKLRVLQQIAAQVSDDCVIASNTSSLSITQLAASVSQPERFIGLHFFNPVPVMGLIEVIRGLQTSDATHALALDMATTLGKTAITAGNRPGFVVNRILVPMINEAILVFQEGLASAEDIDAGMRLGCNQPIGPLALADLIGLDTVLAILEAFYDGFNDSKYRPAPLLKEMVAAGYLGRKTGRGFHAYA</sequence>
<dbReference type="SUPFAM" id="SSF51735">
    <property type="entry name" value="NAD(P)-binding Rossmann-fold domains"/>
    <property type="match status" value="1"/>
</dbReference>
<feature type="binding site" evidence="5">
    <location>
        <begin position="10"/>
        <end position="15"/>
    </location>
    <ligand>
        <name>NAD(+)</name>
        <dbReference type="ChEBI" id="CHEBI:57540"/>
    </ligand>
</feature>
<keyword evidence="2" id="KW-0560">Oxidoreductase</keyword>
<dbReference type="PIRSF" id="PIRSF000105">
    <property type="entry name" value="HCDH"/>
    <property type="match status" value="1"/>
</dbReference>
<evidence type="ECO:0000259" key="7">
    <source>
        <dbReference type="Pfam" id="PF02737"/>
    </source>
</evidence>
<comment type="similarity">
    <text evidence="1">Belongs to the 3-hydroxyacyl-CoA dehydrogenase family.</text>
</comment>
<dbReference type="InterPro" id="IPR006176">
    <property type="entry name" value="3-OHacyl-CoA_DH_NAD-bd"/>
</dbReference>
<dbReference type="InterPro" id="IPR036291">
    <property type="entry name" value="NAD(P)-bd_dom_sf"/>
</dbReference>
<organism evidence="8 9">
    <name type="scientific">Pseudomonas fluorescens</name>
    <dbReference type="NCBI Taxonomy" id="294"/>
    <lineage>
        <taxon>Bacteria</taxon>
        <taxon>Pseudomonadati</taxon>
        <taxon>Pseudomonadota</taxon>
        <taxon>Gammaproteobacteria</taxon>
        <taxon>Pseudomonadales</taxon>
        <taxon>Pseudomonadaceae</taxon>
        <taxon>Pseudomonas</taxon>
    </lineage>
</organism>
<name>A0A0F4T6V7_PSEFL</name>
<dbReference type="SUPFAM" id="SSF48179">
    <property type="entry name" value="6-phosphogluconate dehydrogenase C-terminal domain-like"/>
    <property type="match status" value="1"/>
</dbReference>
<evidence type="ECO:0000256" key="1">
    <source>
        <dbReference type="ARBA" id="ARBA00009463"/>
    </source>
</evidence>
<dbReference type="PANTHER" id="PTHR48075:SF5">
    <property type="entry name" value="3-HYDROXYBUTYRYL-COA DEHYDROGENASE"/>
    <property type="match status" value="1"/>
</dbReference>
<feature type="binding site" evidence="5">
    <location>
        <position position="92"/>
    </location>
    <ligand>
        <name>NAD(+)</name>
        <dbReference type="ChEBI" id="CHEBI:57540"/>
    </ligand>
</feature>
<evidence type="ECO:0000256" key="3">
    <source>
        <dbReference type="ARBA" id="ARBA00023027"/>
    </source>
</evidence>
<dbReference type="Proteomes" id="UP000033500">
    <property type="component" value="Unassembled WGS sequence"/>
</dbReference>
<dbReference type="EMBL" id="LACD01000026">
    <property type="protein sequence ID" value="KJZ39730.1"/>
    <property type="molecule type" value="Genomic_DNA"/>
</dbReference>
<reference evidence="8 9" key="1">
    <citation type="submission" date="2015-03" db="EMBL/GenBank/DDBJ databases">
        <title>Comparative genomics of Pseudomonas insights into diversity of traits involved in vanlence and defense.</title>
        <authorList>
            <person name="Qin Y."/>
        </authorList>
    </citation>
    <scope>NUCLEOTIDE SEQUENCE [LARGE SCALE GENOMIC DNA]</scope>
    <source>
        <strain evidence="8 9">C3</strain>
    </source>
</reference>
<evidence type="ECO:0000313" key="8">
    <source>
        <dbReference type="EMBL" id="KJZ39730.1"/>
    </source>
</evidence>
<keyword evidence="3 5" id="KW-0520">NAD</keyword>
<accession>A0A0F4T6V7</accession>
<feature type="binding site" evidence="5">
    <location>
        <position position="97"/>
    </location>
    <ligand>
        <name>NAD(+)</name>
        <dbReference type="ChEBI" id="CHEBI:57540"/>
    </ligand>
</feature>
<feature type="domain" description="3-hydroxyacyl-CoA dehydrogenase C-terminal" evidence="6">
    <location>
        <begin position="186"/>
        <end position="282"/>
    </location>
</feature>
<proteinExistence type="inferred from homology"/>
<evidence type="ECO:0000259" key="6">
    <source>
        <dbReference type="Pfam" id="PF00725"/>
    </source>
</evidence>
<dbReference type="Gene3D" id="3.40.50.720">
    <property type="entry name" value="NAD(P)-binding Rossmann-like Domain"/>
    <property type="match status" value="1"/>
</dbReference>
<dbReference type="PANTHER" id="PTHR48075">
    <property type="entry name" value="3-HYDROXYACYL-COA DEHYDROGENASE FAMILY PROTEIN"/>
    <property type="match status" value="1"/>
</dbReference>
<dbReference type="AlphaFoldDB" id="A0A0F4T6V7"/>
<dbReference type="GO" id="GO:0070403">
    <property type="term" value="F:NAD+ binding"/>
    <property type="evidence" value="ECO:0007669"/>
    <property type="project" value="InterPro"/>
</dbReference>
<evidence type="ECO:0000313" key="9">
    <source>
        <dbReference type="Proteomes" id="UP000033500"/>
    </source>
</evidence>
<dbReference type="NCBIfam" id="NF005875">
    <property type="entry name" value="PRK07819.1"/>
    <property type="match status" value="1"/>
</dbReference>
<evidence type="ECO:0000256" key="5">
    <source>
        <dbReference type="PIRSR" id="PIRSR000105-2"/>
    </source>
</evidence>
<feature type="binding site" evidence="5">
    <location>
        <position position="274"/>
    </location>
    <ligand>
        <name>NAD(+)</name>
        <dbReference type="ChEBI" id="CHEBI:57540"/>
    </ligand>
</feature>
<dbReference type="Pfam" id="PF00725">
    <property type="entry name" value="3HCDH"/>
    <property type="match status" value="1"/>
</dbReference>
<feature type="binding site" evidence="5">
    <location>
        <position position="33"/>
    </location>
    <ligand>
        <name>NAD(+)</name>
        <dbReference type="ChEBI" id="CHEBI:57540"/>
    </ligand>
</feature>
<evidence type="ECO:0000256" key="2">
    <source>
        <dbReference type="ARBA" id="ARBA00023002"/>
    </source>
</evidence>
<feature type="binding site" evidence="5">
    <location>
        <position position="119"/>
    </location>
    <ligand>
        <name>NAD(+)</name>
        <dbReference type="ChEBI" id="CHEBI:57540"/>
    </ligand>
</feature>
<comment type="caution">
    <text evidence="8">The sequence shown here is derived from an EMBL/GenBank/DDBJ whole genome shotgun (WGS) entry which is preliminary data.</text>
</comment>
<dbReference type="RefSeq" id="WP_046048347.1">
    <property type="nucleotide sequence ID" value="NZ_LACD01000026.1"/>
</dbReference>
<protein>
    <submittedName>
        <fullName evidence="8">3-hydroxybutyryl-CoA dehydrogenase</fullName>
    </submittedName>
</protein>
<dbReference type="InterPro" id="IPR022694">
    <property type="entry name" value="3-OHacyl-CoA_DH"/>
</dbReference>
<dbReference type="PROSITE" id="PS00067">
    <property type="entry name" value="3HCDH"/>
    <property type="match status" value="1"/>
</dbReference>
<dbReference type="NCBIfam" id="NF004474">
    <property type="entry name" value="PRK05808.1"/>
    <property type="match status" value="1"/>
</dbReference>
<dbReference type="InterPro" id="IPR006108">
    <property type="entry name" value="3HC_DH_C"/>
</dbReference>
<dbReference type="Pfam" id="PF02737">
    <property type="entry name" value="3HCDH_N"/>
    <property type="match status" value="1"/>
</dbReference>
<feature type="domain" description="3-hydroxyacyl-CoA dehydrogenase NAD binding" evidence="7">
    <location>
        <begin position="5"/>
        <end position="181"/>
    </location>
</feature>
<feature type="binding site" evidence="5">
    <location>
        <position position="143"/>
    </location>
    <ligand>
        <name>NAD(+)</name>
        <dbReference type="ChEBI" id="CHEBI:57540"/>
    </ligand>
</feature>
<dbReference type="GO" id="GO:0016616">
    <property type="term" value="F:oxidoreductase activity, acting on the CH-OH group of donors, NAD or NADP as acceptor"/>
    <property type="evidence" value="ECO:0007669"/>
    <property type="project" value="InterPro"/>
</dbReference>